<dbReference type="SMART" id="SM00857">
    <property type="entry name" value="Resolvase"/>
    <property type="match status" value="1"/>
</dbReference>
<dbReference type="InterPro" id="IPR036162">
    <property type="entry name" value="Resolvase-like_N_sf"/>
</dbReference>
<dbReference type="SUPFAM" id="SSF53041">
    <property type="entry name" value="Resolvase-like"/>
    <property type="match status" value="1"/>
</dbReference>
<keyword evidence="3" id="KW-1185">Reference proteome</keyword>
<comment type="caution">
    <text evidence="2">The sequence shown here is derived from an EMBL/GenBank/DDBJ whole genome shotgun (WGS) entry which is preliminary data.</text>
</comment>
<gene>
    <name evidence="2" type="ORF">OCV66_13610</name>
</gene>
<dbReference type="Gene3D" id="3.40.50.1390">
    <property type="entry name" value="Resolvase, N-terminal catalytic domain"/>
    <property type="match status" value="1"/>
</dbReference>
<proteinExistence type="predicted"/>
<dbReference type="InterPro" id="IPR006119">
    <property type="entry name" value="Resolv_N"/>
</dbReference>
<evidence type="ECO:0000259" key="1">
    <source>
        <dbReference type="SMART" id="SM00857"/>
    </source>
</evidence>
<organism evidence="2 3">
    <name type="scientific">Agathobaculum ammoniilyticum</name>
    <dbReference type="NCBI Taxonomy" id="2981778"/>
    <lineage>
        <taxon>Bacteria</taxon>
        <taxon>Bacillati</taxon>
        <taxon>Bacillota</taxon>
        <taxon>Clostridia</taxon>
        <taxon>Eubacteriales</taxon>
        <taxon>Butyricicoccaceae</taxon>
        <taxon>Agathobaculum</taxon>
    </lineage>
</organism>
<name>A0ABT2U7A7_9FIRM</name>
<dbReference type="Pfam" id="PF00239">
    <property type="entry name" value="Resolvase"/>
    <property type="match status" value="1"/>
</dbReference>
<evidence type="ECO:0000313" key="2">
    <source>
        <dbReference type="EMBL" id="MCU6790116.1"/>
    </source>
</evidence>
<accession>A0ABT2U7A7</accession>
<sequence>MIFQCFQKYRYLTSAFDRPAFQKMIENILAGKINCVIVKDLHRLGKDYITTGYYIEVIFPANGVRFVSVNDQFDTVDGINNQKRPYSSRIRVPIINAFNEQTSIEIKKKVEATLDMKAQLGTIYCAKSPIRLSKIRI</sequence>
<dbReference type="EMBL" id="JAOQJE010000015">
    <property type="protein sequence ID" value="MCU6790116.1"/>
    <property type="molecule type" value="Genomic_DNA"/>
</dbReference>
<protein>
    <submittedName>
        <fullName evidence="2">Recombinase family protein</fullName>
    </submittedName>
</protein>
<dbReference type="Proteomes" id="UP001652397">
    <property type="component" value="Unassembled WGS sequence"/>
</dbReference>
<evidence type="ECO:0000313" key="3">
    <source>
        <dbReference type="Proteomes" id="UP001652397"/>
    </source>
</evidence>
<reference evidence="2 3" key="1">
    <citation type="journal article" date="2021" name="ISME Commun">
        <title>Automated analysis of genomic sequences facilitates high-throughput and comprehensive description of bacteria.</title>
        <authorList>
            <person name="Hitch T.C.A."/>
        </authorList>
    </citation>
    <scope>NUCLEOTIDE SEQUENCE [LARGE SCALE GENOMIC DNA]</scope>
    <source>
        <strain evidence="2 3">Sanger_34</strain>
    </source>
</reference>
<feature type="domain" description="Resolvase/invertase-type recombinase catalytic" evidence="1">
    <location>
        <begin position="3"/>
        <end position="123"/>
    </location>
</feature>